<proteinExistence type="predicted"/>
<dbReference type="Gene3D" id="1.20.120.1770">
    <property type="match status" value="1"/>
</dbReference>
<dbReference type="GO" id="GO:0016020">
    <property type="term" value="C:membrane"/>
    <property type="evidence" value="ECO:0007669"/>
    <property type="project" value="UniProtKB-SubCell"/>
</dbReference>
<evidence type="ECO:0000256" key="4">
    <source>
        <dbReference type="ARBA" id="ARBA00022982"/>
    </source>
</evidence>
<accession>A0A5C3QHS4</accession>
<reference evidence="9 10" key="1">
    <citation type="journal article" date="2019" name="Nat. Ecol. Evol.">
        <title>Megaphylogeny resolves global patterns of mushroom evolution.</title>
        <authorList>
            <person name="Varga T."/>
            <person name="Krizsan K."/>
            <person name="Foldi C."/>
            <person name="Dima B."/>
            <person name="Sanchez-Garcia M."/>
            <person name="Sanchez-Ramirez S."/>
            <person name="Szollosi G.J."/>
            <person name="Szarkandi J.G."/>
            <person name="Papp V."/>
            <person name="Albert L."/>
            <person name="Andreopoulos W."/>
            <person name="Angelini C."/>
            <person name="Antonin V."/>
            <person name="Barry K.W."/>
            <person name="Bougher N.L."/>
            <person name="Buchanan P."/>
            <person name="Buyck B."/>
            <person name="Bense V."/>
            <person name="Catcheside P."/>
            <person name="Chovatia M."/>
            <person name="Cooper J."/>
            <person name="Damon W."/>
            <person name="Desjardin D."/>
            <person name="Finy P."/>
            <person name="Geml J."/>
            <person name="Haridas S."/>
            <person name="Hughes K."/>
            <person name="Justo A."/>
            <person name="Karasinski D."/>
            <person name="Kautmanova I."/>
            <person name="Kiss B."/>
            <person name="Kocsube S."/>
            <person name="Kotiranta H."/>
            <person name="LaButti K.M."/>
            <person name="Lechner B.E."/>
            <person name="Liimatainen K."/>
            <person name="Lipzen A."/>
            <person name="Lukacs Z."/>
            <person name="Mihaltcheva S."/>
            <person name="Morgado L.N."/>
            <person name="Niskanen T."/>
            <person name="Noordeloos M.E."/>
            <person name="Ohm R.A."/>
            <person name="Ortiz-Santana B."/>
            <person name="Ovrebo C."/>
            <person name="Racz N."/>
            <person name="Riley R."/>
            <person name="Savchenko A."/>
            <person name="Shiryaev A."/>
            <person name="Soop K."/>
            <person name="Spirin V."/>
            <person name="Szebenyi C."/>
            <person name="Tomsovsky M."/>
            <person name="Tulloss R.E."/>
            <person name="Uehling J."/>
            <person name="Grigoriev I.V."/>
            <person name="Vagvolgyi C."/>
            <person name="Papp T."/>
            <person name="Martin F.M."/>
            <person name="Miettinen O."/>
            <person name="Hibbett D.S."/>
            <person name="Nagy L.G."/>
        </authorList>
    </citation>
    <scope>NUCLEOTIDE SEQUENCE [LARGE SCALE GENOMIC DNA]</scope>
    <source>
        <strain evidence="9 10">CBS 309.79</strain>
    </source>
</reference>
<keyword evidence="4" id="KW-0249">Electron transport</keyword>
<name>A0A5C3QHS4_9AGAR</name>
<comment type="subcellular location">
    <subcellularLocation>
        <location evidence="1">Membrane</location>
    </subcellularLocation>
</comment>
<evidence type="ECO:0000313" key="9">
    <source>
        <dbReference type="EMBL" id="TFL01526.1"/>
    </source>
</evidence>
<keyword evidence="5 7" id="KW-1133">Transmembrane helix</keyword>
<feature type="transmembrane region" description="Helical" evidence="7">
    <location>
        <begin position="83"/>
        <end position="103"/>
    </location>
</feature>
<evidence type="ECO:0000256" key="6">
    <source>
        <dbReference type="ARBA" id="ARBA00023136"/>
    </source>
</evidence>
<feature type="transmembrane region" description="Helical" evidence="7">
    <location>
        <begin position="6"/>
        <end position="25"/>
    </location>
</feature>
<evidence type="ECO:0000256" key="7">
    <source>
        <dbReference type="SAM" id="Phobius"/>
    </source>
</evidence>
<keyword evidence="3 7" id="KW-0812">Transmembrane</keyword>
<keyword evidence="2" id="KW-0813">Transport</keyword>
<sequence length="121" mass="14245">HQRIGLALLILYIFQLMLGAFIHFVKLPRSGNAVQGRPLQHYLHAVLRLLILGLAAYQVHYRLTIEWYTWLGGLQAVPDWAETAWTALVTIFWACYFVGLALLPRQWRQEQETKRRVFTRR</sequence>
<dbReference type="InterPro" id="IPR006593">
    <property type="entry name" value="Cyt_b561/ferric_Rdtase_TM"/>
</dbReference>
<evidence type="ECO:0000256" key="2">
    <source>
        <dbReference type="ARBA" id="ARBA00022448"/>
    </source>
</evidence>
<gene>
    <name evidence="9" type="ORF">BDV98DRAFT_506686</name>
</gene>
<dbReference type="AlphaFoldDB" id="A0A5C3QHS4"/>
<protein>
    <recommendedName>
        <fullName evidence="8">Cytochrome b561 domain-containing protein</fullName>
    </recommendedName>
</protein>
<feature type="non-terminal residue" evidence="9">
    <location>
        <position position="1"/>
    </location>
</feature>
<evidence type="ECO:0000256" key="1">
    <source>
        <dbReference type="ARBA" id="ARBA00004370"/>
    </source>
</evidence>
<keyword evidence="6 7" id="KW-0472">Membrane</keyword>
<feature type="domain" description="Cytochrome b561" evidence="8">
    <location>
        <begin position="1"/>
        <end position="102"/>
    </location>
</feature>
<keyword evidence="10" id="KW-1185">Reference proteome</keyword>
<evidence type="ECO:0000256" key="5">
    <source>
        <dbReference type="ARBA" id="ARBA00022989"/>
    </source>
</evidence>
<organism evidence="9 10">
    <name type="scientific">Pterulicium gracile</name>
    <dbReference type="NCBI Taxonomy" id="1884261"/>
    <lineage>
        <taxon>Eukaryota</taxon>
        <taxon>Fungi</taxon>
        <taxon>Dikarya</taxon>
        <taxon>Basidiomycota</taxon>
        <taxon>Agaricomycotina</taxon>
        <taxon>Agaricomycetes</taxon>
        <taxon>Agaricomycetidae</taxon>
        <taxon>Agaricales</taxon>
        <taxon>Pleurotineae</taxon>
        <taxon>Pterulaceae</taxon>
        <taxon>Pterulicium</taxon>
    </lineage>
</organism>
<dbReference type="Proteomes" id="UP000305067">
    <property type="component" value="Unassembled WGS sequence"/>
</dbReference>
<dbReference type="STRING" id="1884261.A0A5C3QHS4"/>
<evidence type="ECO:0000313" key="10">
    <source>
        <dbReference type="Proteomes" id="UP000305067"/>
    </source>
</evidence>
<evidence type="ECO:0000256" key="3">
    <source>
        <dbReference type="ARBA" id="ARBA00022692"/>
    </source>
</evidence>
<feature type="transmembrane region" description="Helical" evidence="7">
    <location>
        <begin position="45"/>
        <end position="63"/>
    </location>
</feature>
<dbReference type="OrthoDB" id="366214at2759"/>
<evidence type="ECO:0000259" key="8">
    <source>
        <dbReference type="PROSITE" id="PS50939"/>
    </source>
</evidence>
<dbReference type="EMBL" id="ML178824">
    <property type="protein sequence ID" value="TFL01526.1"/>
    <property type="molecule type" value="Genomic_DNA"/>
</dbReference>
<dbReference type="PROSITE" id="PS50939">
    <property type="entry name" value="CYTOCHROME_B561"/>
    <property type="match status" value="1"/>
</dbReference>